<dbReference type="InterPro" id="IPR001279">
    <property type="entry name" value="Metallo-B-lactamas"/>
</dbReference>
<gene>
    <name evidence="2" type="ordered locus">Mboo_1251</name>
</gene>
<dbReference type="eggNOG" id="arCOG00504">
    <property type="taxonomic scope" value="Archaea"/>
</dbReference>
<dbReference type="KEGG" id="mbn:Mboo_1251"/>
<feature type="domain" description="Metallo-beta-lactamase" evidence="1">
    <location>
        <begin position="14"/>
        <end position="174"/>
    </location>
</feature>
<dbReference type="PANTHER" id="PTHR42951:SF4">
    <property type="entry name" value="ACYL-COENZYME A THIOESTERASE MBLAC2"/>
    <property type="match status" value="1"/>
</dbReference>
<dbReference type="HOGENOM" id="CLU_030571_5_1_2"/>
<dbReference type="PANTHER" id="PTHR42951">
    <property type="entry name" value="METALLO-BETA-LACTAMASE DOMAIN-CONTAINING"/>
    <property type="match status" value="1"/>
</dbReference>
<dbReference type="Gene3D" id="3.60.15.10">
    <property type="entry name" value="Ribonuclease Z/Hydroxyacylglutathione hydrolase-like"/>
    <property type="match status" value="1"/>
</dbReference>
<dbReference type="OrthoDB" id="197151at2157"/>
<evidence type="ECO:0000313" key="3">
    <source>
        <dbReference type="Proteomes" id="UP000002408"/>
    </source>
</evidence>
<organism evidence="2 3">
    <name type="scientific">Methanoregula boonei (strain DSM 21154 / JCM 14090 / 6A8)</name>
    <dbReference type="NCBI Taxonomy" id="456442"/>
    <lineage>
        <taxon>Archaea</taxon>
        <taxon>Methanobacteriati</taxon>
        <taxon>Methanobacteriota</taxon>
        <taxon>Stenosarchaea group</taxon>
        <taxon>Methanomicrobia</taxon>
        <taxon>Methanomicrobiales</taxon>
        <taxon>Methanoregulaceae</taxon>
        <taxon>Methanoregula</taxon>
    </lineage>
</organism>
<dbReference type="SMART" id="SM00849">
    <property type="entry name" value="Lactamase_B"/>
    <property type="match status" value="1"/>
</dbReference>
<evidence type="ECO:0000259" key="1">
    <source>
        <dbReference type="SMART" id="SM00849"/>
    </source>
</evidence>
<protein>
    <submittedName>
        <fullName evidence="2">Beta-lactamase domain protein</fullName>
    </submittedName>
</protein>
<dbReference type="EMBL" id="CP000780">
    <property type="protein sequence ID" value="ABS55769.1"/>
    <property type="molecule type" value="Genomic_DNA"/>
</dbReference>
<name>A7I7Q8_METB6</name>
<reference evidence="3" key="1">
    <citation type="journal article" date="2015" name="Microbiology">
        <title>Genome of Methanoregula boonei 6A8 reveals adaptations to oligotrophic peatland environments.</title>
        <authorList>
            <person name="Braeuer S."/>
            <person name="Cadillo-Quiroz H."/>
            <person name="Kyrpides N."/>
            <person name="Woyke T."/>
            <person name="Goodwin L."/>
            <person name="Detter C."/>
            <person name="Podell S."/>
            <person name="Yavitt J.B."/>
            <person name="Zinder S.H."/>
        </authorList>
    </citation>
    <scope>NUCLEOTIDE SEQUENCE [LARGE SCALE GENOMIC DNA]</scope>
    <source>
        <strain evidence="3">DSM 21154 / JCM 14090 / 6A8</strain>
    </source>
</reference>
<accession>A7I7Q8</accession>
<dbReference type="RefSeq" id="WP_012106801.1">
    <property type="nucleotide sequence ID" value="NC_009712.1"/>
</dbReference>
<proteinExistence type="predicted"/>
<dbReference type="InterPro" id="IPR050855">
    <property type="entry name" value="NDM-1-like"/>
</dbReference>
<keyword evidence="3" id="KW-1185">Reference proteome</keyword>
<dbReference type="STRING" id="456442.Mboo_1251"/>
<evidence type="ECO:0000313" key="2">
    <source>
        <dbReference type="EMBL" id="ABS55769.1"/>
    </source>
</evidence>
<dbReference type="Proteomes" id="UP000002408">
    <property type="component" value="Chromosome"/>
</dbReference>
<dbReference type="Pfam" id="PF00753">
    <property type="entry name" value="Lactamase_B"/>
    <property type="match status" value="1"/>
</dbReference>
<dbReference type="SUPFAM" id="SSF56281">
    <property type="entry name" value="Metallo-hydrolase/oxidoreductase"/>
    <property type="match status" value="1"/>
</dbReference>
<sequence length="196" mass="21403">MKIRNLSTRDQIYTSNVYLVTGTRNAIADKNTLVDVGRDPAILEDLMSASTGVGKKRVEQVILTHSHYDHVSLLPQIRELFSPVVYAAASSLSGVDVVLKGGEHLFLGDRECEVIPTPGHSHDSICLYCADDAVLFAGDTPLIIRNSDATYAPEFIQAFEMICSRNVAAIYFGHGPPLLTDCNAVLARSLRNAKEE</sequence>
<dbReference type="AlphaFoldDB" id="A7I7Q8"/>
<dbReference type="InterPro" id="IPR036866">
    <property type="entry name" value="RibonucZ/Hydroxyglut_hydro"/>
</dbReference>
<dbReference type="GeneID" id="5412080"/>